<keyword evidence="2" id="KW-1185">Reference proteome</keyword>
<name>A0ABU1VF48_9BURK</name>
<sequence>MQKQRILVSVVGFSDVERHALNTVFRLSQERELSYAPWVPLAAPGTVIPAGVAQVALVDGESLEAVLSHAKEMPPGQRLIWVGPDAPEHAWRVLDRPIEWAAVLHDLDLVFAARQVDSGLLDFDVTAPSPLDLDLDMDMTSVEPAETVRRALVVGAEDEEGTYLRSRLALAGVGLVDEVIGTESALELMERNRYVCGVFNLDDHRIDVWSLMRDFIQRNPKAMTLATTELAGPLAGWWRRRRVRRDAHRVGITALLQRPFQPRQVSEWLDLI</sequence>
<dbReference type="Proteomes" id="UP001265550">
    <property type="component" value="Unassembled WGS sequence"/>
</dbReference>
<comment type="caution">
    <text evidence="1">The sequence shown here is derived from an EMBL/GenBank/DDBJ whole genome shotgun (WGS) entry which is preliminary data.</text>
</comment>
<accession>A0ABU1VF48</accession>
<organism evidence="1 2">
    <name type="scientific">Hydrogenophaga laconesensis</name>
    <dbReference type="NCBI Taxonomy" id="1805971"/>
    <lineage>
        <taxon>Bacteria</taxon>
        <taxon>Pseudomonadati</taxon>
        <taxon>Pseudomonadota</taxon>
        <taxon>Betaproteobacteria</taxon>
        <taxon>Burkholderiales</taxon>
        <taxon>Comamonadaceae</taxon>
        <taxon>Hydrogenophaga</taxon>
    </lineage>
</organism>
<proteinExistence type="predicted"/>
<dbReference type="RefSeq" id="WP_204734870.1">
    <property type="nucleotide sequence ID" value="NZ_JAVDWE010000012.1"/>
</dbReference>
<reference evidence="1 2" key="1">
    <citation type="submission" date="2023-07" db="EMBL/GenBank/DDBJ databases">
        <title>Sorghum-associated microbial communities from plants grown in Nebraska, USA.</title>
        <authorList>
            <person name="Schachtman D."/>
        </authorList>
    </citation>
    <scope>NUCLEOTIDE SEQUENCE [LARGE SCALE GENOMIC DNA]</scope>
    <source>
        <strain evidence="1 2">BE240</strain>
    </source>
</reference>
<evidence type="ECO:0000313" key="2">
    <source>
        <dbReference type="Proteomes" id="UP001265550"/>
    </source>
</evidence>
<protein>
    <recommendedName>
        <fullName evidence="3">Response regulator</fullName>
    </recommendedName>
</protein>
<evidence type="ECO:0008006" key="3">
    <source>
        <dbReference type="Google" id="ProtNLM"/>
    </source>
</evidence>
<evidence type="ECO:0000313" key="1">
    <source>
        <dbReference type="EMBL" id="MDR7096087.1"/>
    </source>
</evidence>
<gene>
    <name evidence="1" type="ORF">J2X09_003842</name>
</gene>
<dbReference type="EMBL" id="JAVDWE010000012">
    <property type="protein sequence ID" value="MDR7096087.1"/>
    <property type="molecule type" value="Genomic_DNA"/>
</dbReference>